<evidence type="ECO:0000313" key="5">
    <source>
        <dbReference type="Proteomes" id="UP000241158"/>
    </source>
</evidence>
<dbReference type="Pfam" id="PF02470">
    <property type="entry name" value="MlaD"/>
    <property type="match status" value="1"/>
</dbReference>
<proteinExistence type="predicted"/>
<evidence type="ECO:0000256" key="2">
    <source>
        <dbReference type="SAM" id="Phobius"/>
    </source>
</evidence>
<keyword evidence="2" id="KW-0472">Membrane</keyword>
<dbReference type="RefSeq" id="WP_106717010.1">
    <property type="nucleotide sequence ID" value="NZ_JACHXT010000001.1"/>
</dbReference>
<dbReference type="OrthoDB" id="9808689at2"/>
<evidence type="ECO:0000313" key="4">
    <source>
        <dbReference type="EMBL" id="PSH58565.1"/>
    </source>
</evidence>
<feature type="coiled-coil region" evidence="1">
    <location>
        <begin position="246"/>
        <end position="273"/>
    </location>
</feature>
<feature type="domain" description="Mce/MlaD" evidence="3">
    <location>
        <begin position="47"/>
        <end position="116"/>
    </location>
</feature>
<feature type="transmembrane region" description="Helical" evidence="2">
    <location>
        <begin position="7"/>
        <end position="28"/>
    </location>
</feature>
<dbReference type="Proteomes" id="UP000241158">
    <property type="component" value="Unassembled WGS sequence"/>
</dbReference>
<evidence type="ECO:0000259" key="3">
    <source>
        <dbReference type="Pfam" id="PF02470"/>
    </source>
</evidence>
<name>A0A2P7AWH8_9HYPH</name>
<dbReference type="InterPro" id="IPR003399">
    <property type="entry name" value="Mce/MlaD"/>
</dbReference>
<gene>
    <name evidence="4" type="ORF">CU100_13375</name>
</gene>
<sequence>METKANYLLVAVFSIVVCALALGFFYWVGRFGDTRETSLLEIRVPGSVTGLDAKSPVFFNGLKVGDVKRLFIDSTNPDAVIVQTEIDATTPITRSTKATLAFELLAGQARIELTGGKAYEPKLLEEAEKEDTIARMDVDPSSLKTLVQTAQDWIDRVDKATTATEKYVAQTRGPLLASIRQAKEFTDGLANSTNMIDEYGQRARSLGEVMNDARDVISRVNKASIRVDETLAKVDKQLSDEKDSVASEIRTKLQSYQAQAKDLNTRLVAIVNNIANLTGDRLRDAQKFVSQSRRTVRQIDRSVSEIEDNPRQYFFGPSNTVPEYEAPR</sequence>
<keyword evidence="2" id="KW-1133">Transmembrane helix</keyword>
<protein>
    <submittedName>
        <fullName evidence="4">MCE family protein</fullName>
    </submittedName>
</protein>
<keyword evidence="2" id="KW-0812">Transmembrane</keyword>
<evidence type="ECO:0000256" key="1">
    <source>
        <dbReference type="SAM" id="Coils"/>
    </source>
</evidence>
<dbReference type="EMBL" id="PGGN01000002">
    <property type="protein sequence ID" value="PSH58565.1"/>
    <property type="molecule type" value="Genomic_DNA"/>
</dbReference>
<comment type="caution">
    <text evidence="4">The sequence shown here is derived from an EMBL/GenBank/DDBJ whole genome shotgun (WGS) entry which is preliminary data.</text>
</comment>
<accession>A0A2P7AWH8</accession>
<dbReference type="AlphaFoldDB" id="A0A2P7AWH8"/>
<dbReference type="SUPFAM" id="SSF58104">
    <property type="entry name" value="Methyl-accepting chemotaxis protein (MCP) signaling domain"/>
    <property type="match status" value="1"/>
</dbReference>
<keyword evidence="5" id="KW-1185">Reference proteome</keyword>
<organism evidence="4 5">
    <name type="scientific">Phyllobacterium endophyticum</name>
    <dbReference type="NCBI Taxonomy" id="1149773"/>
    <lineage>
        <taxon>Bacteria</taxon>
        <taxon>Pseudomonadati</taxon>
        <taxon>Pseudomonadota</taxon>
        <taxon>Alphaproteobacteria</taxon>
        <taxon>Hyphomicrobiales</taxon>
        <taxon>Phyllobacteriaceae</taxon>
        <taxon>Phyllobacterium</taxon>
    </lineage>
</organism>
<dbReference type="PANTHER" id="PTHR36698:SF2">
    <property type="entry name" value="MCE_MLAD DOMAIN-CONTAINING PROTEIN"/>
    <property type="match status" value="1"/>
</dbReference>
<keyword evidence="1" id="KW-0175">Coiled coil</keyword>
<dbReference type="PANTHER" id="PTHR36698">
    <property type="entry name" value="BLL5892 PROTEIN"/>
    <property type="match status" value="1"/>
</dbReference>
<reference evidence="5" key="1">
    <citation type="submission" date="2017-11" db="EMBL/GenBank/DDBJ databases">
        <authorList>
            <person name="Kuznetsova I."/>
            <person name="Sazanova A."/>
            <person name="Chirak E."/>
            <person name="Safronova V."/>
            <person name="Willems A."/>
        </authorList>
    </citation>
    <scope>NUCLEOTIDE SEQUENCE [LARGE SCALE GENOMIC DNA]</scope>
    <source>
        <strain evidence="5">PEPV15</strain>
    </source>
</reference>